<organism evidence="1 2">
    <name type="scientific">Paspalum notatum var. saurae</name>
    <dbReference type="NCBI Taxonomy" id="547442"/>
    <lineage>
        <taxon>Eukaryota</taxon>
        <taxon>Viridiplantae</taxon>
        <taxon>Streptophyta</taxon>
        <taxon>Embryophyta</taxon>
        <taxon>Tracheophyta</taxon>
        <taxon>Spermatophyta</taxon>
        <taxon>Magnoliopsida</taxon>
        <taxon>Liliopsida</taxon>
        <taxon>Poales</taxon>
        <taxon>Poaceae</taxon>
        <taxon>PACMAD clade</taxon>
        <taxon>Panicoideae</taxon>
        <taxon>Andropogonodae</taxon>
        <taxon>Paspaleae</taxon>
        <taxon>Paspalinae</taxon>
        <taxon>Paspalum</taxon>
    </lineage>
</organism>
<accession>A0AAQ3TWT3</accession>
<gene>
    <name evidence="1" type="ORF">U9M48_029091</name>
</gene>
<evidence type="ECO:0000313" key="2">
    <source>
        <dbReference type="Proteomes" id="UP001341281"/>
    </source>
</evidence>
<proteinExistence type="predicted"/>
<protein>
    <submittedName>
        <fullName evidence="1">Uncharacterized protein</fullName>
    </submittedName>
</protein>
<sequence length="60" mass="6605">MIAYKIDLMYPPIKMLYAFASTLKPAFFIDVAKVQASSNRPACVNPEIMVKYMTASGGCP</sequence>
<dbReference type="AlphaFoldDB" id="A0AAQ3TWT3"/>
<dbReference type="EMBL" id="CP144750">
    <property type="protein sequence ID" value="WVZ81749.1"/>
    <property type="molecule type" value="Genomic_DNA"/>
</dbReference>
<name>A0AAQ3TWT3_PASNO</name>
<reference evidence="1 2" key="1">
    <citation type="submission" date="2024-02" db="EMBL/GenBank/DDBJ databases">
        <title>High-quality chromosome-scale genome assembly of Pensacola bahiagrass (Paspalum notatum Flugge var. saurae).</title>
        <authorList>
            <person name="Vega J.M."/>
            <person name="Podio M."/>
            <person name="Orjuela J."/>
            <person name="Siena L.A."/>
            <person name="Pessino S.C."/>
            <person name="Combes M.C."/>
            <person name="Mariac C."/>
            <person name="Albertini E."/>
            <person name="Pupilli F."/>
            <person name="Ortiz J.P.A."/>
            <person name="Leblanc O."/>
        </authorList>
    </citation>
    <scope>NUCLEOTIDE SEQUENCE [LARGE SCALE GENOMIC DNA]</scope>
    <source>
        <strain evidence="1">R1</strain>
        <tissue evidence="1">Leaf</tissue>
    </source>
</reference>
<dbReference type="Proteomes" id="UP001341281">
    <property type="component" value="Chromosome 06"/>
</dbReference>
<evidence type="ECO:0000313" key="1">
    <source>
        <dbReference type="EMBL" id="WVZ81749.1"/>
    </source>
</evidence>
<keyword evidence="2" id="KW-1185">Reference proteome</keyword>